<dbReference type="OrthoDB" id="8481704at2"/>
<dbReference type="Pfam" id="PF10135">
    <property type="entry name" value="Rod-binding"/>
    <property type="match status" value="1"/>
</dbReference>
<dbReference type="AlphaFoldDB" id="A0A285CJI4"/>
<sequence length="101" mass="10389">MDVTFRPLAQPSAMSLSGARPEPGGSQDLRKAAEGFESLFVSELLKGGRAGLPGGDLLGNAGVDAARDLLDMELARAAAGRAGLGIADAIERQFAPLVKVR</sequence>
<keyword evidence="3" id="KW-0966">Cell projection</keyword>
<accession>A0A285CJI4</accession>
<feature type="region of interest" description="Disordered" evidence="1">
    <location>
        <begin position="1"/>
        <end position="29"/>
    </location>
</feature>
<evidence type="ECO:0000256" key="1">
    <source>
        <dbReference type="SAM" id="MobiDB-lite"/>
    </source>
</evidence>
<dbReference type="EMBL" id="OAOQ01000001">
    <property type="protein sequence ID" value="SNX67752.1"/>
    <property type="molecule type" value="Genomic_DNA"/>
</dbReference>
<dbReference type="Proteomes" id="UP000219467">
    <property type="component" value="Unassembled WGS sequence"/>
</dbReference>
<feature type="domain" description="Flagellar protein FlgJ N-terminal" evidence="2">
    <location>
        <begin position="52"/>
        <end position="93"/>
    </location>
</feature>
<protein>
    <submittedName>
        <fullName evidence="3">Flagellar protein FlgJ</fullName>
    </submittedName>
</protein>
<proteinExistence type="predicted"/>
<dbReference type="InterPro" id="IPR019301">
    <property type="entry name" value="Flagellar_prot_FlgJ_N"/>
</dbReference>
<organism evidence="3 4">
    <name type="scientific">Cereibacter ovatus</name>
    <dbReference type="NCBI Taxonomy" id="439529"/>
    <lineage>
        <taxon>Bacteria</taxon>
        <taxon>Pseudomonadati</taxon>
        <taxon>Pseudomonadota</taxon>
        <taxon>Alphaproteobacteria</taxon>
        <taxon>Rhodobacterales</taxon>
        <taxon>Paracoccaceae</taxon>
        <taxon>Cereibacter</taxon>
    </lineage>
</organism>
<dbReference type="RefSeq" id="WP_097028980.1">
    <property type="nucleotide sequence ID" value="NZ_OAOQ01000001.1"/>
</dbReference>
<keyword evidence="3" id="KW-0282">Flagellum</keyword>
<name>A0A285CJI4_9RHOB</name>
<evidence type="ECO:0000259" key="2">
    <source>
        <dbReference type="Pfam" id="PF10135"/>
    </source>
</evidence>
<gene>
    <name evidence="3" type="ORF">SAMN05878503_101390</name>
</gene>
<reference evidence="4" key="1">
    <citation type="submission" date="2017-08" db="EMBL/GenBank/DDBJ databases">
        <authorList>
            <person name="Varghese N."/>
            <person name="Submissions S."/>
        </authorList>
    </citation>
    <scope>NUCLEOTIDE SEQUENCE [LARGE SCALE GENOMIC DNA]</scope>
    <source>
        <strain evidence="4">JA234</strain>
    </source>
</reference>
<keyword evidence="3" id="KW-0969">Cilium</keyword>
<evidence type="ECO:0000313" key="3">
    <source>
        <dbReference type="EMBL" id="SNX67752.1"/>
    </source>
</evidence>
<keyword evidence="4" id="KW-1185">Reference proteome</keyword>
<evidence type="ECO:0000313" key="4">
    <source>
        <dbReference type="Proteomes" id="UP000219467"/>
    </source>
</evidence>